<dbReference type="InterPro" id="IPR000073">
    <property type="entry name" value="AB_hydrolase_1"/>
</dbReference>
<comment type="caution">
    <text evidence="2">The sequence shown here is derived from an EMBL/GenBank/DDBJ whole genome shotgun (WGS) entry which is preliminary data.</text>
</comment>
<dbReference type="Pfam" id="PF00561">
    <property type="entry name" value="Abhydrolase_1"/>
    <property type="match status" value="1"/>
</dbReference>
<evidence type="ECO:0000313" key="3">
    <source>
        <dbReference type="Proteomes" id="UP001165060"/>
    </source>
</evidence>
<dbReference type="InterPro" id="IPR029058">
    <property type="entry name" value="AB_hydrolase_fold"/>
</dbReference>
<dbReference type="InterPro" id="IPR050471">
    <property type="entry name" value="AB_hydrolase"/>
</dbReference>
<protein>
    <recommendedName>
        <fullName evidence="1">AB hydrolase-1 domain-containing protein</fullName>
    </recommendedName>
</protein>
<evidence type="ECO:0000313" key="2">
    <source>
        <dbReference type="EMBL" id="GMI38304.1"/>
    </source>
</evidence>
<name>A0ABQ6N2C1_9STRA</name>
<dbReference type="PANTHER" id="PTHR43433:SF5">
    <property type="entry name" value="AB HYDROLASE-1 DOMAIN-CONTAINING PROTEIN"/>
    <property type="match status" value="1"/>
</dbReference>
<gene>
    <name evidence="2" type="ORF">TeGR_g13091</name>
</gene>
<feature type="domain" description="AB hydrolase-1" evidence="1">
    <location>
        <begin position="1"/>
        <end position="144"/>
    </location>
</feature>
<dbReference type="EMBL" id="BRYB01002022">
    <property type="protein sequence ID" value="GMI38304.1"/>
    <property type="molecule type" value="Genomic_DNA"/>
</dbReference>
<dbReference type="Gene3D" id="3.40.50.1820">
    <property type="entry name" value="alpha/beta hydrolase"/>
    <property type="match status" value="1"/>
</dbReference>
<accession>A0ABQ6N2C1</accession>
<keyword evidence="3" id="KW-1185">Reference proteome</keyword>
<organism evidence="2 3">
    <name type="scientific">Tetraparma gracilis</name>
    <dbReference type="NCBI Taxonomy" id="2962635"/>
    <lineage>
        <taxon>Eukaryota</taxon>
        <taxon>Sar</taxon>
        <taxon>Stramenopiles</taxon>
        <taxon>Ochrophyta</taxon>
        <taxon>Bolidophyceae</taxon>
        <taxon>Parmales</taxon>
        <taxon>Triparmaceae</taxon>
        <taxon>Tetraparma</taxon>
    </lineage>
</organism>
<reference evidence="2 3" key="1">
    <citation type="journal article" date="2023" name="Commun. Biol.">
        <title>Genome analysis of Parmales, the sister group of diatoms, reveals the evolutionary specialization of diatoms from phago-mixotrophs to photoautotrophs.</title>
        <authorList>
            <person name="Ban H."/>
            <person name="Sato S."/>
            <person name="Yoshikawa S."/>
            <person name="Yamada K."/>
            <person name="Nakamura Y."/>
            <person name="Ichinomiya M."/>
            <person name="Sato N."/>
            <person name="Blanc-Mathieu R."/>
            <person name="Endo H."/>
            <person name="Kuwata A."/>
            <person name="Ogata H."/>
        </authorList>
    </citation>
    <scope>NUCLEOTIDE SEQUENCE [LARGE SCALE GENOMIC DNA]</scope>
</reference>
<dbReference type="SUPFAM" id="SSF53474">
    <property type="entry name" value="alpha/beta-Hydrolases"/>
    <property type="match status" value="1"/>
</dbReference>
<sequence length="286" mass="29686">MLLLSGWTGVGDDWSGFAKLCSGRDVVTYDPRGLGFSELLPSSSPPPAQSIPLLASDALQVLRAAGVSSPPSVFGTSLGGMIGLTLASLTPLHSLHLACSTFGPHPTKQLPKPASAFFGTFSAFANDNSQKDRAIMSAFSSSLLAPMSTTAFGRKTAASLSERFVSSRLLHGPNGTGAAINAQLAALRKFDGWQLSESLLSSTSPPRGISVIVGCGDAVIPPEHSRAMHEHLKSLAGSATEIQLLETAAGSGGVQHGHFAHVTAGREVTAFVDDFDRGLRLAPVVR</sequence>
<dbReference type="PANTHER" id="PTHR43433">
    <property type="entry name" value="HYDROLASE, ALPHA/BETA FOLD FAMILY PROTEIN"/>
    <property type="match status" value="1"/>
</dbReference>
<dbReference type="Proteomes" id="UP001165060">
    <property type="component" value="Unassembled WGS sequence"/>
</dbReference>
<proteinExistence type="predicted"/>
<evidence type="ECO:0000259" key="1">
    <source>
        <dbReference type="Pfam" id="PF00561"/>
    </source>
</evidence>